<evidence type="ECO:0000313" key="4">
    <source>
        <dbReference type="Proteomes" id="UP001305414"/>
    </source>
</evidence>
<feature type="compositionally biased region" description="Polar residues" evidence="1">
    <location>
        <begin position="80"/>
        <end position="93"/>
    </location>
</feature>
<feature type="region of interest" description="Disordered" evidence="1">
    <location>
        <begin position="123"/>
        <end position="164"/>
    </location>
</feature>
<protein>
    <recommendedName>
        <fullName evidence="2">Extracellular mutant protein 11 C-terminal domain-containing protein</fullName>
    </recommendedName>
</protein>
<dbReference type="Proteomes" id="UP001305414">
    <property type="component" value="Unassembled WGS sequence"/>
</dbReference>
<dbReference type="InterPro" id="IPR053029">
    <property type="entry name" value="RNA_pol_I-specific_init_factor"/>
</dbReference>
<feature type="compositionally biased region" description="Low complexity" evidence="1">
    <location>
        <begin position="50"/>
        <end position="68"/>
    </location>
</feature>
<feature type="region of interest" description="Disordered" evidence="1">
    <location>
        <begin position="1"/>
        <end position="101"/>
    </location>
</feature>
<feature type="compositionally biased region" description="Basic and acidic residues" evidence="1">
    <location>
        <begin position="368"/>
        <end position="381"/>
    </location>
</feature>
<feature type="compositionally biased region" description="Polar residues" evidence="1">
    <location>
        <begin position="132"/>
        <end position="141"/>
    </location>
</feature>
<feature type="compositionally biased region" description="Polar residues" evidence="1">
    <location>
        <begin position="37"/>
        <end position="49"/>
    </location>
</feature>
<proteinExistence type="predicted"/>
<feature type="domain" description="Extracellular mutant protein 11 C-terminal" evidence="2">
    <location>
        <begin position="437"/>
        <end position="568"/>
    </location>
</feature>
<dbReference type="PANTHER" id="PTHR28244">
    <property type="entry name" value="RNA POLYMERASE I-SPECIFIC TRANSCRIPTION INITIATION FACTOR RRN11"/>
    <property type="match status" value="1"/>
</dbReference>
<evidence type="ECO:0000256" key="1">
    <source>
        <dbReference type="SAM" id="MobiDB-lite"/>
    </source>
</evidence>
<feature type="compositionally biased region" description="Polar residues" evidence="1">
    <location>
        <begin position="8"/>
        <end position="24"/>
    </location>
</feature>
<feature type="compositionally biased region" description="Polar residues" evidence="1">
    <location>
        <begin position="261"/>
        <end position="271"/>
    </location>
</feature>
<reference evidence="3 4" key="1">
    <citation type="submission" date="2023-10" db="EMBL/GenBank/DDBJ databases">
        <title>Draft genome sequence of Xylaria bambusicola isolate GMP-LS, the root and basal stem rot pathogen of sugarcane in Indonesia.</title>
        <authorList>
            <person name="Selvaraj P."/>
            <person name="Muralishankar V."/>
            <person name="Muruganantham S."/>
            <person name="Sp S."/>
            <person name="Haryani S."/>
            <person name="Lau K.J.X."/>
            <person name="Naqvi N.I."/>
        </authorList>
    </citation>
    <scope>NUCLEOTIDE SEQUENCE [LARGE SCALE GENOMIC DNA]</scope>
    <source>
        <strain evidence="3">GMP-LS</strain>
    </source>
</reference>
<dbReference type="InterPro" id="IPR029178">
    <property type="entry name" value="Ecm11_C"/>
</dbReference>
<dbReference type="Pfam" id="PF15463">
    <property type="entry name" value="ECM11"/>
    <property type="match status" value="1"/>
</dbReference>
<feature type="region of interest" description="Disordered" evidence="1">
    <location>
        <begin position="186"/>
        <end position="210"/>
    </location>
</feature>
<evidence type="ECO:0000313" key="3">
    <source>
        <dbReference type="EMBL" id="KAK5628529.1"/>
    </source>
</evidence>
<dbReference type="GO" id="GO:0017025">
    <property type="term" value="F:TBP-class protein binding"/>
    <property type="evidence" value="ECO:0007669"/>
    <property type="project" value="TreeGrafter"/>
</dbReference>
<evidence type="ECO:0000259" key="2">
    <source>
        <dbReference type="Pfam" id="PF15463"/>
    </source>
</evidence>
<keyword evidence="4" id="KW-1185">Reference proteome</keyword>
<name>A0AAN7UMR4_9PEZI</name>
<feature type="compositionally biased region" description="Basic and acidic residues" evidence="1">
    <location>
        <begin position="293"/>
        <end position="303"/>
    </location>
</feature>
<accession>A0AAN7UMR4</accession>
<feature type="region of interest" description="Disordered" evidence="1">
    <location>
        <begin position="231"/>
        <end position="309"/>
    </location>
</feature>
<organism evidence="3 4">
    <name type="scientific">Xylaria bambusicola</name>
    <dbReference type="NCBI Taxonomy" id="326684"/>
    <lineage>
        <taxon>Eukaryota</taxon>
        <taxon>Fungi</taxon>
        <taxon>Dikarya</taxon>
        <taxon>Ascomycota</taxon>
        <taxon>Pezizomycotina</taxon>
        <taxon>Sordariomycetes</taxon>
        <taxon>Xylariomycetidae</taxon>
        <taxon>Xylariales</taxon>
        <taxon>Xylariaceae</taxon>
        <taxon>Xylaria</taxon>
    </lineage>
</organism>
<dbReference type="GO" id="GO:0070860">
    <property type="term" value="C:RNA polymerase I core factor complex"/>
    <property type="evidence" value="ECO:0007669"/>
    <property type="project" value="TreeGrafter"/>
</dbReference>
<dbReference type="EMBL" id="JAWHQM010000008">
    <property type="protein sequence ID" value="KAK5628529.1"/>
    <property type="molecule type" value="Genomic_DNA"/>
</dbReference>
<comment type="caution">
    <text evidence="3">The sequence shown here is derived from an EMBL/GenBank/DDBJ whole genome shotgun (WGS) entry which is preliminary data.</text>
</comment>
<dbReference type="GO" id="GO:0001164">
    <property type="term" value="F:RNA polymerase I core promoter sequence-specific DNA binding"/>
    <property type="evidence" value="ECO:0007669"/>
    <property type="project" value="TreeGrafter"/>
</dbReference>
<sequence>MPPATASFFKQSRNKMQAWVTNNPGLGHSQPGVATSAPATTYDPTPGRNQTPPESQSQPQTQMQTQTQALAPMRHVNIPQPKTSTAQQVSPGRSRSPIVHANSQRAAAVTAARIPMSSRSIHAHTRDGPMTLTRSKTISSEQSKRPAPFWEGSTIEGSAFSDTASNNDSNASFAYRQMPIEAHPALSYQQHESTRHRTAARQFDRLDQPPPFIVGADGLINVMGNENGIGLTRSASTPDAKSQRGGFKEIISDNGRDPYTDESSYNGSPEKTPSGKRLQHSRTIPLRPTRRGSYPERNGHSDGDTVIIPQPIKPQVYMNSSHKEPDQVVQVAQVAQAQSERLPRLQVPEHQPHRSTIFADTDTPMVSNKDESENASVEREPTPMPPAKTITKAKAQVNRQLFTRSSKGKGGLRESAMPRLSTEKHQSATKKRSYELDYDDGALAAMDYETLKLEEFDFDPAQAEARSVYEPPRGTLPEKLEHFLAKDEVDQASFFTKMSINDWEESGDWFLEKFGDIMARFKEARKEKRKIVRAFEDEIAEREVAVRNKIHGIGQTLADLKSEGESILGRSSTEL</sequence>
<gene>
    <name evidence="3" type="ORF">RRF57_004244</name>
</gene>
<dbReference type="GO" id="GO:0042790">
    <property type="term" value="P:nucleolar large rRNA transcription by RNA polymerase I"/>
    <property type="evidence" value="ECO:0007669"/>
    <property type="project" value="TreeGrafter"/>
</dbReference>
<feature type="region of interest" description="Disordered" evidence="1">
    <location>
        <begin position="347"/>
        <end position="387"/>
    </location>
</feature>
<feature type="compositionally biased region" description="Basic and acidic residues" evidence="1">
    <location>
        <begin position="246"/>
        <end position="259"/>
    </location>
</feature>
<feature type="region of interest" description="Disordered" evidence="1">
    <location>
        <begin position="403"/>
        <end position="432"/>
    </location>
</feature>
<dbReference type="AlphaFoldDB" id="A0AAN7UMR4"/>
<dbReference type="PANTHER" id="PTHR28244:SF3">
    <property type="entry name" value="EXTRACELLULAR MUTANT PROTEIN 11 C-TERMINAL DOMAIN-CONTAINING PROTEIN"/>
    <property type="match status" value="1"/>
</dbReference>